<evidence type="ECO:0000259" key="6">
    <source>
        <dbReference type="Pfam" id="PF03168"/>
    </source>
</evidence>
<dbReference type="GO" id="GO:0005886">
    <property type="term" value="C:plasma membrane"/>
    <property type="evidence" value="ECO:0007669"/>
    <property type="project" value="TreeGrafter"/>
</dbReference>
<dbReference type="GO" id="GO:0098542">
    <property type="term" value="P:defense response to other organism"/>
    <property type="evidence" value="ECO:0007669"/>
    <property type="project" value="InterPro"/>
</dbReference>
<reference evidence="7 8" key="1">
    <citation type="journal article" date="2014" name="Agronomy (Basel)">
        <title>A Draft Genome Sequence for Ensete ventricosum, the Drought-Tolerant Tree Against Hunger.</title>
        <authorList>
            <person name="Harrison J."/>
            <person name="Moore K.A."/>
            <person name="Paszkiewicz K."/>
            <person name="Jones T."/>
            <person name="Grant M."/>
            <person name="Ambacheew D."/>
            <person name="Muzemil S."/>
            <person name="Studholme D.J."/>
        </authorList>
    </citation>
    <scope>NUCLEOTIDE SEQUENCE [LARGE SCALE GENOMIC DNA]</scope>
</reference>
<sequence length="225" mass="25224">MAESKQSYLNGAYYGPPVPPRDTYRSVGRSSSCCCCGPCCLLCNLVKFIVSIVIALGIVVLVLWLIFRPNDIKVHVDNASLTQFNYTTGTGSLSYNLSLAMSIRNPNKRISIYYDYLEAQASYDGFRFGYAPLLAFYQGRKSTAALDPAFQGAQVVTEDGVAETYARETGEGFYYVDVRVYAKLRLKVWVFKIRYNRPRIDCSLKLPAPGTAGSFEKTRCHVHHF</sequence>
<comment type="caution">
    <text evidence="7">The sequence shown here is derived from an EMBL/GenBank/DDBJ whole genome shotgun (WGS) entry which is preliminary data.</text>
</comment>
<evidence type="ECO:0000256" key="3">
    <source>
        <dbReference type="ARBA" id="ARBA00022989"/>
    </source>
</evidence>
<dbReference type="AlphaFoldDB" id="A0A426XES3"/>
<dbReference type="InterPro" id="IPR004864">
    <property type="entry name" value="LEA_2"/>
</dbReference>
<keyword evidence="3 5" id="KW-1133">Transmembrane helix</keyword>
<name>A0A426XES3_ENSVE</name>
<dbReference type="PANTHER" id="PTHR31415">
    <property type="entry name" value="OS05G0367900 PROTEIN"/>
    <property type="match status" value="1"/>
</dbReference>
<dbReference type="InterPro" id="IPR044839">
    <property type="entry name" value="NDR1-like"/>
</dbReference>
<feature type="domain" description="Late embryogenesis abundant protein LEA-2 subgroup" evidence="6">
    <location>
        <begin position="102"/>
        <end position="203"/>
    </location>
</feature>
<organism evidence="7 8">
    <name type="scientific">Ensete ventricosum</name>
    <name type="common">Abyssinian banana</name>
    <name type="synonym">Musa ensete</name>
    <dbReference type="NCBI Taxonomy" id="4639"/>
    <lineage>
        <taxon>Eukaryota</taxon>
        <taxon>Viridiplantae</taxon>
        <taxon>Streptophyta</taxon>
        <taxon>Embryophyta</taxon>
        <taxon>Tracheophyta</taxon>
        <taxon>Spermatophyta</taxon>
        <taxon>Magnoliopsida</taxon>
        <taxon>Liliopsida</taxon>
        <taxon>Zingiberales</taxon>
        <taxon>Musaceae</taxon>
        <taxon>Ensete</taxon>
    </lineage>
</organism>
<evidence type="ECO:0000256" key="2">
    <source>
        <dbReference type="ARBA" id="ARBA00022692"/>
    </source>
</evidence>
<dbReference type="PANTHER" id="PTHR31415:SF4">
    <property type="entry name" value="NDR1_HIN1-LIKE PROTEIN 3"/>
    <property type="match status" value="1"/>
</dbReference>
<dbReference type="Proteomes" id="UP000287651">
    <property type="component" value="Unassembled WGS sequence"/>
</dbReference>
<keyword evidence="2 5" id="KW-0812">Transmembrane</keyword>
<protein>
    <recommendedName>
        <fullName evidence="6">Late embryogenesis abundant protein LEA-2 subgroup domain-containing protein</fullName>
    </recommendedName>
</protein>
<dbReference type="GO" id="GO:0009506">
    <property type="term" value="C:plasmodesma"/>
    <property type="evidence" value="ECO:0007669"/>
    <property type="project" value="TreeGrafter"/>
</dbReference>
<dbReference type="Pfam" id="PF03168">
    <property type="entry name" value="LEA_2"/>
    <property type="match status" value="1"/>
</dbReference>
<dbReference type="EMBL" id="AMZH03021671">
    <property type="protein sequence ID" value="RRT37972.1"/>
    <property type="molecule type" value="Genomic_DNA"/>
</dbReference>
<proteinExistence type="predicted"/>
<feature type="transmembrane region" description="Helical" evidence="5">
    <location>
        <begin position="48"/>
        <end position="67"/>
    </location>
</feature>
<accession>A0A426XES3</accession>
<evidence type="ECO:0000256" key="1">
    <source>
        <dbReference type="ARBA" id="ARBA00004167"/>
    </source>
</evidence>
<evidence type="ECO:0000313" key="8">
    <source>
        <dbReference type="Proteomes" id="UP000287651"/>
    </source>
</evidence>
<evidence type="ECO:0000256" key="5">
    <source>
        <dbReference type="SAM" id="Phobius"/>
    </source>
</evidence>
<comment type="subcellular location">
    <subcellularLocation>
        <location evidence="1">Membrane</location>
        <topology evidence="1">Single-pass membrane protein</topology>
    </subcellularLocation>
</comment>
<evidence type="ECO:0000313" key="7">
    <source>
        <dbReference type="EMBL" id="RRT37972.1"/>
    </source>
</evidence>
<gene>
    <name evidence="7" type="ORF">B296_00035935</name>
</gene>
<keyword evidence="4 5" id="KW-0472">Membrane</keyword>
<evidence type="ECO:0000256" key="4">
    <source>
        <dbReference type="ARBA" id="ARBA00023136"/>
    </source>
</evidence>